<evidence type="ECO:0000313" key="4">
    <source>
        <dbReference type="Proteomes" id="UP000197138"/>
    </source>
</evidence>
<dbReference type="Proteomes" id="UP000515151">
    <property type="component" value="Chromosome 1"/>
</dbReference>
<reference evidence="3" key="2">
    <citation type="submission" date="2017-06" db="EMBL/GenBank/DDBJ databases">
        <title>The pomegranate genome and the genomics of punicalagin biosynthesis.</title>
        <authorList>
            <person name="Xu C."/>
        </authorList>
    </citation>
    <scope>NUCLEOTIDE SEQUENCE [LARGE SCALE GENOMIC DNA]</scope>
    <source>
        <tissue evidence="3">Fresh leaf</tissue>
    </source>
</reference>
<sequence>MLGLLCLFSPAVATAEPLSMVSPTILAGHGDHRPVRCDRCLPRCWNGNEEKKGNGLRRRSLCFTRHAQVTASASPRSSNQVMKKDSSRSKIYQEVLEAAREKFTREISFQSKDKDISLAKVLLYVAAEDEALMAFNREMDAQSLSNERSAMSPSEALEWDSLQQMPLAGKNISQWMDELDVIAKEVEAELISRDIGCHLVEVIEAINLVLFGFRGFKRTSVLVDSKCSYLHTVLSSRSGSAILLSIIYIEVCRRLGLNIVGSRVGEDFLIWPQTGNPEELFKVTSGHSLFAIVNGRCVEDPKSRASDLTSNSLLGLEIASNRDIIGIALANLIRLHWKRASRLTRGLMLTSPLRNAQIDTSNAPLLRPQDLRLAIMASERLLILQPHNWALRRDHGMMLYFNREYGEAVQELSICMAFAPEEEAEILEPFVEKLHLLRRESSWKSFGYSDQLTVP</sequence>
<reference evidence="4" key="1">
    <citation type="journal article" date="2017" name="Plant J.">
        <title>The pomegranate (Punica granatum L.) genome and the genomics of punicalagin biosynthesis.</title>
        <authorList>
            <person name="Qin G."/>
            <person name="Xu C."/>
            <person name="Ming R."/>
            <person name="Tang H."/>
            <person name="Guyot R."/>
            <person name="Kramer E.M."/>
            <person name="Hu Y."/>
            <person name="Yi X."/>
            <person name="Qi Y."/>
            <person name="Xu X."/>
            <person name="Gao Z."/>
            <person name="Pan H."/>
            <person name="Jian J."/>
            <person name="Tian Y."/>
            <person name="Yue Z."/>
            <person name="Xu Y."/>
        </authorList>
    </citation>
    <scope>NUCLEOTIDE SEQUENCE [LARGE SCALE GENOMIC DNA]</scope>
    <source>
        <strain evidence="4">cv. Dabenzi</strain>
    </source>
</reference>
<feature type="domain" description="Protein SirB1 N-terminal" evidence="2">
    <location>
        <begin position="175"/>
        <end position="327"/>
    </location>
</feature>
<protein>
    <submittedName>
        <fullName evidence="6">Uncharacterized protein LOC116215147 isoform X1</fullName>
    </submittedName>
</protein>
<reference evidence="6" key="4">
    <citation type="submission" date="2025-04" db="UniProtKB">
        <authorList>
            <consortium name="RefSeq"/>
        </authorList>
    </citation>
    <scope>IDENTIFICATION</scope>
    <source>
        <tissue evidence="6">Leaf</tissue>
    </source>
</reference>
<proteinExistence type="predicted"/>
<evidence type="ECO:0000256" key="1">
    <source>
        <dbReference type="SAM" id="SignalP"/>
    </source>
</evidence>
<name>A0A218WJ34_PUNGR</name>
<evidence type="ECO:0000313" key="6">
    <source>
        <dbReference type="RefSeq" id="XP_031406606.1"/>
    </source>
</evidence>
<dbReference type="PANTHER" id="PTHR31350:SF30">
    <property type="entry name" value="TRANSGLUTAMINASE FAMILY PROTEIN"/>
    <property type="match status" value="1"/>
</dbReference>
<gene>
    <name evidence="6" type="primary">LOC116215147</name>
    <name evidence="3" type="ORF">CDL15_Pgr018146</name>
</gene>
<dbReference type="Proteomes" id="UP000197138">
    <property type="component" value="Unassembled WGS sequence"/>
</dbReference>
<dbReference type="InterPro" id="IPR032698">
    <property type="entry name" value="SirB1_N"/>
</dbReference>
<dbReference type="Pfam" id="PF13369">
    <property type="entry name" value="Transglut_core2"/>
    <property type="match status" value="1"/>
</dbReference>
<evidence type="ECO:0000259" key="2">
    <source>
        <dbReference type="Pfam" id="PF13369"/>
    </source>
</evidence>
<dbReference type="RefSeq" id="XP_031406606.1">
    <property type="nucleotide sequence ID" value="XM_031550746.1"/>
</dbReference>
<evidence type="ECO:0000313" key="3">
    <source>
        <dbReference type="EMBL" id="OWM72261.1"/>
    </source>
</evidence>
<feature type="chain" id="PRO_5044568963" evidence="1">
    <location>
        <begin position="16"/>
        <end position="455"/>
    </location>
</feature>
<dbReference type="PANTHER" id="PTHR31350">
    <property type="entry name" value="SI:DKEY-261L7.2"/>
    <property type="match status" value="1"/>
</dbReference>
<organism evidence="3 4">
    <name type="scientific">Punica granatum</name>
    <name type="common">Pomegranate</name>
    <dbReference type="NCBI Taxonomy" id="22663"/>
    <lineage>
        <taxon>Eukaryota</taxon>
        <taxon>Viridiplantae</taxon>
        <taxon>Streptophyta</taxon>
        <taxon>Embryophyta</taxon>
        <taxon>Tracheophyta</taxon>
        <taxon>Spermatophyta</taxon>
        <taxon>Magnoliopsida</taxon>
        <taxon>eudicotyledons</taxon>
        <taxon>Gunneridae</taxon>
        <taxon>Pentapetalae</taxon>
        <taxon>rosids</taxon>
        <taxon>malvids</taxon>
        <taxon>Myrtales</taxon>
        <taxon>Lythraceae</taxon>
        <taxon>Punica</taxon>
    </lineage>
</organism>
<feature type="signal peptide" evidence="1">
    <location>
        <begin position="1"/>
        <end position="15"/>
    </location>
</feature>
<keyword evidence="5" id="KW-1185">Reference proteome</keyword>
<dbReference type="EMBL" id="MTKT01004293">
    <property type="protein sequence ID" value="OWM72261.1"/>
    <property type="molecule type" value="Genomic_DNA"/>
</dbReference>
<reference evidence="5" key="3">
    <citation type="journal article" date="2020" name="Plant Biotechnol. J.">
        <title>The pomegranate (Punica granatum L.) draft genome dissects genetic divergence between soft- and hard-seeded cultivars.</title>
        <authorList>
            <person name="Luo X."/>
            <person name="Li H."/>
            <person name="Wu Z."/>
            <person name="Yao W."/>
            <person name="Zhao P."/>
            <person name="Cao D."/>
            <person name="Yu H."/>
            <person name="Li K."/>
            <person name="Poudel K."/>
            <person name="Zhao D."/>
            <person name="Zhang F."/>
            <person name="Xia X."/>
            <person name="Chen L."/>
            <person name="Wang Q."/>
            <person name="Jing D."/>
            <person name="Cao S."/>
        </authorList>
    </citation>
    <scope>NUCLEOTIDE SEQUENCE [LARGE SCALE GENOMIC DNA]</scope>
</reference>
<evidence type="ECO:0000313" key="5">
    <source>
        <dbReference type="Proteomes" id="UP000515151"/>
    </source>
</evidence>
<keyword evidence="1" id="KW-0732">Signal</keyword>
<dbReference type="OrthoDB" id="28868at2759"/>
<dbReference type="AlphaFoldDB" id="A0A218WJ34"/>
<accession>A0A218WJ34</accession>
<dbReference type="GeneID" id="116215147"/>